<reference evidence="3 4" key="1">
    <citation type="submission" date="2020-01" db="EMBL/GenBank/DDBJ databases">
        <title>Spongiivirga citrea KCTC 32990T.</title>
        <authorList>
            <person name="Wang G."/>
        </authorList>
    </citation>
    <scope>NUCLEOTIDE SEQUENCE [LARGE SCALE GENOMIC DNA]</scope>
    <source>
        <strain evidence="3 4">KCTC 32990</strain>
    </source>
</reference>
<evidence type="ECO:0000313" key="4">
    <source>
        <dbReference type="Proteomes" id="UP000474296"/>
    </source>
</evidence>
<keyword evidence="4" id="KW-1185">Reference proteome</keyword>
<dbReference type="Gene3D" id="2.60.120.200">
    <property type="match status" value="1"/>
</dbReference>
<dbReference type="RefSeq" id="WP_164032478.1">
    <property type="nucleotide sequence ID" value="NZ_JAABOQ010000004.1"/>
</dbReference>
<feature type="domain" description="Alginate lyase 2" evidence="2">
    <location>
        <begin position="66"/>
        <end position="227"/>
    </location>
</feature>
<dbReference type="InterPro" id="IPR013320">
    <property type="entry name" value="ConA-like_dom_sf"/>
</dbReference>
<protein>
    <recommendedName>
        <fullName evidence="2">Alginate lyase 2 domain-containing protein</fullName>
    </recommendedName>
</protein>
<proteinExistence type="predicted"/>
<name>A0A6M0CQM0_9FLAO</name>
<sequence>MKKIGFNILFVLLFFCFNCSDAEQVEALESEEDPVEISLTPPDGIPDPFNLFTVIDDDVPRSEFDEVSKWYQEEPGKQVFQLFTGDEFIGERKHARTEAGQGLKFKEGTTWHTLEATMHPSDKLDITYTIAQLFAGCCGPQLRVEVRTNGRIHVGSRSNENVRISTDEDWANGQRSFTIKIRTNGRDMEVYFNNELKFTGVSEESTMDNVDALYHFRWGVYSNEKMKKNLSNTVTNITRN</sequence>
<dbReference type="GO" id="GO:0004553">
    <property type="term" value="F:hydrolase activity, hydrolyzing O-glycosyl compounds"/>
    <property type="evidence" value="ECO:0007669"/>
    <property type="project" value="UniProtKB-ARBA"/>
</dbReference>
<evidence type="ECO:0000313" key="3">
    <source>
        <dbReference type="EMBL" id="NER17807.1"/>
    </source>
</evidence>
<dbReference type="Proteomes" id="UP000474296">
    <property type="component" value="Unassembled WGS sequence"/>
</dbReference>
<dbReference type="AlphaFoldDB" id="A0A6M0CQM0"/>
<feature type="signal peptide" evidence="1">
    <location>
        <begin position="1"/>
        <end position="22"/>
    </location>
</feature>
<feature type="chain" id="PRO_5026648491" description="Alginate lyase 2 domain-containing protein" evidence="1">
    <location>
        <begin position="23"/>
        <end position="240"/>
    </location>
</feature>
<organism evidence="3 4">
    <name type="scientific">Spongiivirga citrea</name>
    <dbReference type="NCBI Taxonomy" id="1481457"/>
    <lineage>
        <taxon>Bacteria</taxon>
        <taxon>Pseudomonadati</taxon>
        <taxon>Bacteroidota</taxon>
        <taxon>Flavobacteriia</taxon>
        <taxon>Flavobacteriales</taxon>
        <taxon>Flavobacteriaceae</taxon>
        <taxon>Spongiivirga</taxon>
    </lineage>
</organism>
<dbReference type="Pfam" id="PF08787">
    <property type="entry name" value="Alginate_lyase2"/>
    <property type="match status" value="1"/>
</dbReference>
<dbReference type="GO" id="GO:0005975">
    <property type="term" value="P:carbohydrate metabolic process"/>
    <property type="evidence" value="ECO:0007669"/>
    <property type="project" value="UniProtKB-ARBA"/>
</dbReference>
<accession>A0A6M0CQM0</accession>
<keyword evidence="1" id="KW-0732">Signal</keyword>
<dbReference type="EMBL" id="JAABOQ010000004">
    <property type="protein sequence ID" value="NER17807.1"/>
    <property type="molecule type" value="Genomic_DNA"/>
</dbReference>
<dbReference type="InterPro" id="IPR014895">
    <property type="entry name" value="Alginate_lyase_2"/>
</dbReference>
<gene>
    <name evidence="3" type="ORF">GWK10_11335</name>
</gene>
<evidence type="ECO:0000259" key="2">
    <source>
        <dbReference type="Pfam" id="PF08787"/>
    </source>
</evidence>
<dbReference type="SUPFAM" id="SSF49899">
    <property type="entry name" value="Concanavalin A-like lectins/glucanases"/>
    <property type="match status" value="1"/>
</dbReference>
<evidence type="ECO:0000256" key="1">
    <source>
        <dbReference type="SAM" id="SignalP"/>
    </source>
</evidence>
<comment type="caution">
    <text evidence="3">The sequence shown here is derived from an EMBL/GenBank/DDBJ whole genome shotgun (WGS) entry which is preliminary data.</text>
</comment>